<dbReference type="InterPro" id="IPR029095">
    <property type="entry name" value="NarX-like_N"/>
</dbReference>
<dbReference type="InterPro" id="IPR004090">
    <property type="entry name" value="Chemotax_Me-accpt_rcpt"/>
</dbReference>
<dbReference type="Pfam" id="PF13675">
    <property type="entry name" value="PilJ"/>
    <property type="match status" value="1"/>
</dbReference>
<dbReference type="PROSITE" id="PS50885">
    <property type="entry name" value="HAMP"/>
    <property type="match status" value="2"/>
</dbReference>
<dbReference type="PRINTS" id="PR00260">
    <property type="entry name" value="CHEMTRNSDUCR"/>
</dbReference>
<evidence type="ECO:0000256" key="3">
    <source>
        <dbReference type="ARBA" id="ARBA00022989"/>
    </source>
</evidence>
<comment type="subcellular location">
    <subcellularLocation>
        <location evidence="1">Membrane</location>
        <topology evidence="1">Multi-pass membrane protein</topology>
    </subcellularLocation>
</comment>
<evidence type="ECO:0000259" key="9">
    <source>
        <dbReference type="PROSITE" id="PS50111"/>
    </source>
</evidence>
<proteinExistence type="inferred from homology"/>
<dbReference type="PROSITE" id="PS50111">
    <property type="entry name" value="CHEMOTAXIS_TRANSDUC_2"/>
    <property type="match status" value="1"/>
</dbReference>
<dbReference type="InterPro" id="IPR035965">
    <property type="entry name" value="PAS-like_dom_sf"/>
</dbReference>
<evidence type="ECO:0000256" key="7">
    <source>
        <dbReference type="PROSITE-ProRule" id="PRU00284"/>
    </source>
</evidence>
<protein>
    <submittedName>
        <fullName evidence="12">Methyl-accepting chemotaxis protein</fullName>
    </submittedName>
</protein>
<keyword evidence="2 8" id="KW-0812">Transmembrane</keyword>
<dbReference type="AlphaFoldDB" id="A0A4R2LBJ3"/>
<evidence type="ECO:0000256" key="6">
    <source>
        <dbReference type="ARBA" id="ARBA00029447"/>
    </source>
</evidence>
<dbReference type="Gene3D" id="6.10.340.10">
    <property type="match status" value="1"/>
</dbReference>
<keyword evidence="3 8" id="KW-1133">Transmembrane helix</keyword>
<dbReference type="SUPFAM" id="SSF55785">
    <property type="entry name" value="PYP-like sensor domain (PAS domain)"/>
    <property type="match status" value="1"/>
</dbReference>
<dbReference type="RefSeq" id="WP_165903971.1">
    <property type="nucleotide sequence ID" value="NZ_SLWY01000001.1"/>
</dbReference>
<feature type="domain" description="HAMP" evidence="11">
    <location>
        <begin position="406"/>
        <end position="458"/>
    </location>
</feature>
<feature type="domain" description="Methyl-accepting transducer" evidence="9">
    <location>
        <begin position="477"/>
        <end position="699"/>
    </location>
</feature>
<feature type="transmembrane region" description="Helical" evidence="8">
    <location>
        <begin position="187"/>
        <end position="206"/>
    </location>
</feature>
<dbReference type="SMART" id="SM00304">
    <property type="entry name" value="HAMP"/>
    <property type="match status" value="3"/>
</dbReference>
<dbReference type="Pfam" id="PF00672">
    <property type="entry name" value="HAMP"/>
    <property type="match status" value="1"/>
</dbReference>
<name>A0A4R2LBJ3_9GAMM</name>
<dbReference type="EMBL" id="SLWY01000001">
    <property type="protein sequence ID" value="TCO83727.1"/>
    <property type="molecule type" value="Genomic_DNA"/>
</dbReference>
<evidence type="ECO:0000256" key="1">
    <source>
        <dbReference type="ARBA" id="ARBA00004141"/>
    </source>
</evidence>
<dbReference type="CDD" id="cd06225">
    <property type="entry name" value="HAMP"/>
    <property type="match status" value="1"/>
</dbReference>
<dbReference type="SUPFAM" id="SSF58104">
    <property type="entry name" value="Methyl-accepting chemotaxis protein (MCP) signaling domain"/>
    <property type="match status" value="1"/>
</dbReference>
<feature type="domain" description="PAS" evidence="10">
    <location>
        <begin position="275"/>
        <end position="311"/>
    </location>
</feature>
<evidence type="ECO:0000259" key="10">
    <source>
        <dbReference type="PROSITE" id="PS50112"/>
    </source>
</evidence>
<dbReference type="Gene3D" id="3.30.450.20">
    <property type="entry name" value="PAS domain"/>
    <property type="match status" value="1"/>
</dbReference>
<organism evidence="12 13">
    <name type="scientific">Plasticicumulans lactativorans</name>
    <dbReference type="NCBI Taxonomy" id="1133106"/>
    <lineage>
        <taxon>Bacteria</taxon>
        <taxon>Pseudomonadati</taxon>
        <taxon>Pseudomonadota</taxon>
        <taxon>Gammaproteobacteria</taxon>
        <taxon>Candidatus Competibacteraceae</taxon>
        <taxon>Plasticicumulans</taxon>
    </lineage>
</organism>
<dbReference type="SUPFAM" id="SSF158472">
    <property type="entry name" value="HAMP domain-like"/>
    <property type="match status" value="1"/>
</dbReference>
<sequence>MSFNLPLLSRMSIGFKLAMTPLLSTLVLVGILGYTLFAVRAQESDALLVDLAGRQRMLNQRQMKEILLLAQGQQADYRPTRKALEDTLAALADGGEAVIDLASGRTVQIPPAPTDELRAKLSQNAQLIADFNRTADAFLALPPGDPQRSARLREMLERGQQVHTVANDAVTLFTAYSARKLDGMLKVGFGITLIIALVGASFAVMVRASILRPLSRALQVLEGIAGGDLTTRLRVQTHDELGRMAVALDRMIDDVHRAVAADHVDWDRVAAQRQELDRIRQMIESSPRGMLFADTGGRLRYVNPSARRLLAQAGPALGVAADALEGADAALLGVDRAAMEASFAAGKIGHGQLVHLGGEALRMFCVDVRADGTRLGTAYYFDIITEQLRNETLAREAAEREQAQARVLREQVEALLKVVRAAASGDLTHEARVDGEGAMAAMAEGLQRLLGDLRMSIREIAATAQTLAAAAAQTQDTSRQMGSNAQATSVDAQHVAQAAATASARIETAAAAVEQMSASVREIARNTAQASTIARSAVQIAESTNATVRGLGTSSAEIGDVVKVINSIAEQTNLLALNATIEAARAGEAGKGFAVVANEVKELAKETARATDDISARIQGIQSDSQRAVEAIGRIDAIINQVNDIQATVAAAVEQQTAVTAEITHNVAGAAQNSQEIAQGIGGVAARAQSTSEAVRELSAAADGLAQLAATLENLVHRFRC</sequence>
<gene>
    <name evidence="12" type="ORF">EV699_101111</name>
</gene>
<dbReference type="PROSITE" id="PS50112">
    <property type="entry name" value="PAS"/>
    <property type="match status" value="1"/>
</dbReference>
<evidence type="ECO:0000313" key="12">
    <source>
        <dbReference type="EMBL" id="TCO83727.1"/>
    </source>
</evidence>
<comment type="similarity">
    <text evidence="6">Belongs to the methyl-accepting chemotaxis (MCP) protein family.</text>
</comment>
<dbReference type="Pfam" id="PF00015">
    <property type="entry name" value="MCPsignal"/>
    <property type="match status" value="1"/>
</dbReference>
<accession>A0A4R2LBJ3</accession>
<evidence type="ECO:0000256" key="2">
    <source>
        <dbReference type="ARBA" id="ARBA00022692"/>
    </source>
</evidence>
<dbReference type="GO" id="GO:0006935">
    <property type="term" value="P:chemotaxis"/>
    <property type="evidence" value="ECO:0007669"/>
    <property type="project" value="InterPro"/>
</dbReference>
<dbReference type="PANTHER" id="PTHR32089">
    <property type="entry name" value="METHYL-ACCEPTING CHEMOTAXIS PROTEIN MCPB"/>
    <property type="match status" value="1"/>
</dbReference>
<dbReference type="InterPro" id="IPR004089">
    <property type="entry name" value="MCPsignal_dom"/>
</dbReference>
<comment type="caution">
    <text evidence="12">The sequence shown here is derived from an EMBL/GenBank/DDBJ whole genome shotgun (WGS) entry which is preliminary data.</text>
</comment>
<feature type="transmembrane region" description="Helical" evidence="8">
    <location>
        <begin position="20"/>
        <end position="39"/>
    </location>
</feature>
<dbReference type="InterPro" id="IPR000014">
    <property type="entry name" value="PAS"/>
</dbReference>
<dbReference type="SMART" id="SM00283">
    <property type="entry name" value="MA"/>
    <property type="match status" value="1"/>
</dbReference>
<evidence type="ECO:0000256" key="4">
    <source>
        <dbReference type="ARBA" id="ARBA00023136"/>
    </source>
</evidence>
<dbReference type="Pfam" id="PF13188">
    <property type="entry name" value="PAS_8"/>
    <property type="match status" value="1"/>
</dbReference>
<keyword evidence="5 7" id="KW-0807">Transducer</keyword>
<feature type="domain" description="HAMP" evidence="11">
    <location>
        <begin position="208"/>
        <end position="260"/>
    </location>
</feature>
<dbReference type="GO" id="GO:0004888">
    <property type="term" value="F:transmembrane signaling receptor activity"/>
    <property type="evidence" value="ECO:0007669"/>
    <property type="project" value="InterPro"/>
</dbReference>
<evidence type="ECO:0000313" key="13">
    <source>
        <dbReference type="Proteomes" id="UP000295765"/>
    </source>
</evidence>
<keyword evidence="4 8" id="KW-0472">Membrane</keyword>
<reference evidence="12 13" key="1">
    <citation type="submission" date="2019-03" db="EMBL/GenBank/DDBJ databases">
        <title>Genomic Encyclopedia of Type Strains, Phase IV (KMG-IV): sequencing the most valuable type-strain genomes for metagenomic binning, comparative biology and taxonomic classification.</title>
        <authorList>
            <person name="Goeker M."/>
        </authorList>
    </citation>
    <scope>NUCLEOTIDE SEQUENCE [LARGE SCALE GENOMIC DNA]</scope>
    <source>
        <strain evidence="12 13">DSM 25287</strain>
    </source>
</reference>
<dbReference type="InterPro" id="IPR003660">
    <property type="entry name" value="HAMP_dom"/>
</dbReference>
<keyword evidence="13" id="KW-1185">Reference proteome</keyword>
<dbReference type="Proteomes" id="UP000295765">
    <property type="component" value="Unassembled WGS sequence"/>
</dbReference>
<dbReference type="GO" id="GO:0016020">
    <property type="term" value="C:membrane"/>
    <property type="evidence" value="ECO:0007669"/>
    <property type="project" value="UniProtKB-SubCell"/>
</dbReference>
<dbReference type="Gene3D" id="1.10.287.950">
    <property type="entry name" value="Methyl-accepting chemotaxis protein"/>
    <property type="match status" value="1"/>
</dbReference>
<evidence type="ECO:0000256" key="5">
    <source>
        <dbReference type="ARBA" id="ARBA00023224"/>
    </source>
</evidence>
<evidence type="ECO:0000256" key="8">
    <source>
        <dbReference type="SAM" id="Phobius"/>
    </source>
</evidence>
<dbReference type="GO" id="GO:0007165">
    <property type="term" value="P:signal transduction"/>
    <property type="evidence" value="ECO:0007669"/>
    <property type="project" value="UniProtKB-KW"/>
</dbReference>
<evidence type="ECO:0000259" key="11">
    <source>
        <dbReference type="PROSITE" id="PS50885"/>
    </source>
</evidence>
<dbReference type="PANTHER" id="PTHR32089:SF112">
    <property type="entry name" value="LYSOZYME-LIKE PROTEIN-RELATED"/>
    <property type="match status" value="1"/>
</dbReference>